<gene>
    <name evidence="8" type="ORF">BRZCDTV_471</name>
</gene>
<reference evidence="8" key="1">
    <citation type="submission" date="2018-03" db="EMBL/GenBank/DDBJ databases">
        <authorList>
            <consortium name="Urmite Genomes"/>
        </authorList>
    </citation>
    <scope>NUCLEOTIDE SEQUENCE [LARGE SCALE GENOMIC DNA]</scope>
    <source>
        <strain evidence="8">IHUMI-27.7</strain>
    </source>
</reference>
<comment type="subcellular location">
    <subcellularLocation>
        <location evidence="1">Membrane</location>
        <topology evidence="1">Multi-pass membrane protein</topology>
    </subcellularLocation>
</comment>
<dbReference type="Pfam" id="PF00153">
    <property type="entry name" value="Mito_carr"/>
    <property type="match status" value="1"/>
</dbReference>
<keyword evidence="7" id="KW-0472">Membrane</keyword>
<evidence type="ECO:0000313" key="8">
    <source>
        <dbReference type="EMBL" id="SPN79685.1"/>
    </source>
</evidence>
<dbReference type="InterPro" id="IPR023395">
    <property type="entry name" value="MCP_dom_sf"/>
</dbReference>
<comment type="similarity">
    <text evidence="2">Belongs to the mitochondrial carrier (TC 2.A.29) family.</text>
</comment>
<dbReference type="GO" id="GO:0016020">
    <property type="term" value="C:membrane"/>
    <property type="evidence" value="ECO:0007669"/>
    <property type="project" value="UniProtKB-SubCell"/>
</dbReference>
<accession>A0A2R8FFA0</accession>
<evidence type="ECO:0000256" key="7">
    <source>
        <dbReference type="ARBA" id="ARBA00023136"/>
    </source>
</evidence>
<keyword evidence="6" id="KW-1133">Transmembrane helix</keyword>
<keyword evidence="4" id="KW-0812">Transmembrane</keyword>
<evidence type="ECO:0000256" key="4">
    <source>
        <dbReference type="ARBA" id="ARBA00022692"/>
    </source>
</evidence>
<organism evidence="8">
    <name type="scientific">Brazilian cedratvirus IHUMI</name>
    <dbReference type="NCBI Taxonomy" id="2126980"/>
    <lineage>
        <taxon>Viruses</taxon>
        <taxon>Pithoviruses</taxon>
        <taxon>Orthocedratvirinae</taxon>
        <taxon>Alphacedratvirus</taxon>
        <taxon>Alphacedratvirus brasiliense</taxon>
    </lineage>
</organism>
<dbReference type="PROSITE" id="PS50920">
    <property type="entry name" value="SOLCAR"/>
    <property type="match status" value="1"/>
</dbReference>
<dbReference type="EMBL" id="LT994651">
    <property type="protein sequence ID" value="SPN79685.1"/>
    <property type="molecule type" value="Genomic_DNA"/>
</dbReference>
<keyword evidence="5" id="KW-0677">Repeat</keyword>
<dbReference type="SUPFAM" id="SSF103506">
    <property type="entry name" value="Mitochondrial carrier"/>
    <property type="match status" value="1"/>
</dbReference>
<name>A0A2R8FFA0_9VIRU</name>
<proteinExistence type="inferred from homology"/>
<dbReference type="PANTHER" id="PTHR45667">
    <property type="entry name" value="S-ADENOSYLMETHIONINE MITOCHONDRIAL CARRIER PROTEIN"/>
    <property type="match status" value="1"/>
</dbReference>
<dbReference type="Gene3D" id="1.50.40.10">
    <property type="entry name" value="Mitochondrial carrier domain"/>
    <property type="match status" value="1"/>
</dbReference>
<keyword evidence="3" id="KW-0813">Transport</keyword>
<evidence type="ECO:0000313" key="9">
    <source>
        <dbReference type="Proteomes" id="UP000273054"/>
    </source>
</evidence>
<evidence type="ECO:0000256" key="6">
    <source>
        <dbReference type="ARBA" id="ARBA00022989"/>
    </source>
</evidence>
<evidence type="ECO:0000256" key="2">
    <source>
        <dbReference type="ARBA" id="ARBA00006375"/>
    </source>
</evidence>
<sequence length="222" mass="25074">MEHIVACIIASSVAEITTLPICTLKTNLQNKSQRSIPHIIKSIYRKHGIRGFYNSSLWAVSSQVFSTTSKYYLYRRLQENVPNRFLAGGLSGLLASLLTHPLDVIKVHAQMHKSFCKQLYEVGPKIFYRGYSKTLSKSTLGSVLYLPLFDLFDQRLQNPALSSVCSAIISCTLLQPLDYMKTRQVFGKDVPPLYFRGLSLNLLRVVPHFCITMSLIKLIEGN</sequence>
<dbReference type="Proteomes" id="UP000273054">
    <property type="component" value="Segment"/>
</dbReference>
<evidence type="ECO:0000256" key="3">
    <source>
        <dbReference type="ARBA" id="ARBA00022448"/>
    </source>
</evidence>
<evidence type="ECO:0000256" key="5">
    <source>
        <dbReference type="ARBA" id="ARBA00022737"/>
    </source>
</evidence>
<evidence type="ECO:0000256" key="1">
    <source>
        <dbReference type="ARBA" id="ARBA00004141"/>
    </source>
</evidence>
<keyword evidence="9" id="KW-1185">Reference proteome</keyword>
<protein>
    <submittedName>
        <fullName evidence="8">Mitochondrial carrier-like protein</fullName>
    </submittedName>
</protein>
<dbReference type="InterPro" id="IPR018108">
    <property type="entry name" value="MCP_transmembrane"/>
</dbReference>